<dbReference type="Gene3D" id="1.20.1250.20">
    <property type="entry name" value="MFS general substrate transporter like domains"/>
    <property type="match status" value="1"/>
</dbReference>
<keyword evidence="4 8" id="KW-0812">Transmembrane</keyword>
<evidence type="ECO:0000256" key="3">
    <source>
        <dbReference type="ARBA" id="ARBA00022448"/>
    </source>
</evidence>
<reference evidence="11" key="1">
    <citation type="journal article" date="2018" name="Nat. Microbiol.">
        <title>Leveraging single-cell genomics to expand the fungal tree of life.</title>
        <authorList>
            <person name="Ahrendt S.R."/>
            <person name="Quandt C.A."/>
            <person name="Ciobanu D."/>
            <person name="Clum A."/>
            <person name="Salamov A."/>
            <person name="Andreopoulos B."/>
            <person name="Cheng J.F."/>
            <person name="Woyke T."/>
            <person name="Pelin A."/>
            <person name="Henrissat B."/>
            <person name="Reynolds N.K."/>
            <person name="Benny G.L."/>
            <person name="Smith M.E."/>
            <person name="James T.Y."/>
            <person name="Grigoriev I.V."/>
        </authorList>
    </citation>
    <scope>NUCLEOTIDE SEQUENCE [LARGE SCALE GENOMIC DNA]</scope>
    <source>
        <strain evidence="11">RSA 1356</strain>
    </source>
</reference>
<keyword evidence="5 8" id="KW-1133">Transmembrane helix</keyword>
<feature type="region of interest" description="Disordered" evidence="7">
    <location>
        <begin position="207"/>
        <end position="268"/>
    </location>
</feature>
<protein>
    <submittedName>
        <fullName evidence="10">General substrate transporter</fullName>
    </submittedName>
</protein>
<dbReference type="InterPro" id="IPR020846">
    <property type="entry name" value="MFS_dom"/>
</dbReference>
<evidence type="ECO:0000259" key="9">
    <source>
        <dbReference type="PROSITE" id="PS50850"/>
    </source>
</evidence>
<dbReference type="GO" id="GO:0015149">
    <property type="term" value="F:hexose transmembrane transporter activity"/>
    <property type="evidence" value="ECO:0007669"/>
    <property type="project" value="TreeGrafter"/>
</dbReference>
<dbReference type="PRINTS" id="PR00171">
    <property type="entry name" value="SUGRTRNSPORT"/>
</dbReference>
<dbReference type="InterPro" id="IPR036259">
    <property type="entry name" value="MFS_trans_sf"/>
</dbReference>
<dbReference type="Pfam" id="PF00083">
    <property type="entry name" value="Sugar_tr"/>
    <property type="match status" value="1"/>
</dbReference>
<evidence type="ECO:0000256" key="7">
    <source>
        <dbReference type="SAM" id="MobiDB-lite"/>
    </source>
</evidence>
<feature type="transmembrane region" description="Helical" evidence="8">
    <location>
        <begin position="152"/>
        <end position="173"/>
    </location>
</feature>
<keyword evidence="11" id="KW-1185">Reference proteome</keyword>
<dbReference type="InterPro" id="IPR003663">
    <property type="entry name" value="Sugar/inositol_transpt"/>
</dbReference>
<proteinExistence type="inferred from homology"/>
<accession>A0A4P9XXW1</accession>
<evidence type="ECO:0000256" key="1">
    <source>
        <dbReference type="ARBA" id="ARBA00004141"/>
    </source>
</evidence>
<dbReference type="PANTHER" id="PTHR23503:SF8">
    <property type="entry name" value="FACILITATED GLUCOSE TRANSPORTER PROTEIN 1"/>
    <property type="match status" value="1"/>
</dbReference>
<dbReference type="AlphaFoldDB" id="A0A4P9XXW1"/>
<evidence type="ECO:0000256" key="8">
    <source>
        <dbReference type="SAM" id="Phobius"/>
    </source>
</evidence>
<dbReference type="PROSITE" id="PS50850">
    <property type="entry name" value="MFS"/>
    <property type="match status" value="1"/>
</dbReference>
<dbReference type="InterPro" id="IPR045263">
    <property type="entry name" value="GLUT"/>
</dbReference>
<feature type="transmembrane region" description="Helical" evidence="8">
    <location>
        <begin position="286"/>
        <end position="307"/>
    </location>
</feature>
<comment type="subcellular location">
    <subcellularLocation>
        <location evidence="1">Membrane</location>
        <topology evidence="1">Multi-pass membrane protein</topology>
    </subcellularLocation>
</comment>
<evidence type="ECO:0000256" key="6">
    <source>
        <dbReference type="ARBA" id="ARBA00023136"/>
    </source>
</evidence>
<dbReference type="GO" id="GO:0016020">
    <property type="term" value="C:membrane"/>
    <property type="evidence" value="ECO:0007669"/>
    <property type="project" value="UniProtKB-SubCell"/>
</dbReference>
<evidence type="ECO:0000313" key="11">
    <source>
        <dbReference type="Proteomes" id="UP000271241"/>
    </source>
</evidence>
<gene>
    <name evidence="10" type="ORF">THASP1DRAFT_4524</name>
</gene>
<dbReference type="EMBL" id="KZ992424">
    <property type="protein sequence ID" value="RKP11187.1"/>
    <property type="molecule type" value="Genomic_DNA"/>
</dbReference>
<name>A0A4P9XXW1_9FUNG</name>
<feature type="transmembrane region" description="Helical" evidence="8">
    <location>
        <begin position="123"/>
        <end position="140"/>
    </location>
</feature>
<dbReference type="OrthoDB" id="4540492at2759"/>
<evidence type="ECO:0000256" key="4">
    <source>
        <dbReference type="ARBA" id="ARBA00022692"/>
    </source>
</evidence>
<evidence type="ECO:0000313" key="10">
    <source>
        <dbReference type="EMBL" id="RKP11187.1"/>
    </source>
</evidence>
<dbReference type="Proteomes" id="UP000271241">
    <property type="component" value="Unassembled WGS sequence"/>
</dbReference>
<evidence type="ECO:0000256" key="5">
    <source>
        <dbReference type="ARBA" id="ARBA00022989"/>
    </source>
</evidence>
<evidence type="ECO:0000256" key="2">
    <source>
        <dbReference type="ARBA" id="ARBA00010992"/>
    </source>
</evidence>
<keyword evidence="3" id="KW-0813">Transport</keyword>
<feature type="compositionally biased region" description="Basic residues" evidence="7">
    <location>
        <begin position="223"/>
        <end position="234"/>
    </location>
</feature>
<sequence length="449" mass="48452">LVLVLASFQCGYHIGELNTPKDAITNCPPGTEPPPTLHELSARAIVSYIRWVPGHCVPMSDTEYSFVTAALTLGGLTGSFVAGHWASRWTRQKALRWGLICLAIGAIWTSLSDGPGGMAFGRWLSGFGTAVVSVVVPLWLTEIAPADQRGMIGVMHQLGTVVGILVAQLLGLFLSRPFVWRYILVVPGILAIAQTFMMSWCPETRPQLDEHEEESDWRQAGRSARRGSPHRRRRADAPTDADVDTDVAVAGPLPRTPRTPRHPHQRPMPSLAASTLLRRPYLRPTIAVLLCLFGQQVSGINAVMYYSTPILSSVMPSQAALVTVYISIANLLVTLLAARLADNTGKRKLLVVSTFGMSLSSLLLAFSITHGWGILSAALIILLVVTFGIGLGPVPFLVAADLFPPELTGLAQSVGLAANWIGNLIVAVFFLSIRERLGGWTFALFAGIL</sequence>
<feature type="transmembrane region" description="Helical" evidence="8">
    <location>
        <begin position="374"/>
        <end position="398"/>
    </location>
</feature>
<feature type="transmembrane region" description="Helical" evidence="8">
    <location>
        <begin position="64"/>
        <end position="82"/>
    </location>
</feature>
<dbReference type="STRING" id="78915.A0A4P9XXW1"/>
<feature type="non-terminal residue" evidence="10">
    <location>
        <position position="1"/>
    </location>
</feature>
<comment type="similarity">
    <text evidence="2">Belongs to the major facilitator superfamily. Sugar transporter (TC 2.A.1.1) family.</text>
</comment>
<dbReference type="PANTHER" id="PTHR23503">
    <property type="entry name" value="SOLUTE CARRIER FAMILY 2"/>
    <property type="match status" value="1"/>
</dbReference>
<feature type="transmembrane region" description="Helical" evidence="8">
    <location>
        <begin position="94"/>
        <end position="111"/>
    </location>
</feature>
<organism evidence="10 11">
    <name type="scientific">Thamnocephalis sphaerospora</name>
    <dbReference type="NCBI Taxonomy" id="78915"/>
    <lineage>
        <taxon>Eukaryota</taxon>
        <taxon>Fungi</taxon>
        <taxon>Fungi incertae sedis</taxon>
        <taxon>Zoopagomycota</taxon>
        <taxon>Zoopagomycotina</taxon>
        <taxon>Zoopagomycetes</taxon>
        <taxon>Zoopagales</taxon>
        <taxon>Sigmoideomycetaceae</taxon>
        <taxon>Thamnocephalis</taxon>
    </lineage>
</organism>
<dbReference type="SUPFAM" id="SSF103473">
    <property type="entry name" value="MFS general substrate transporter"/>
    <property type="match status" value="1"/>
</dbReference>
<feature type="transmembrane region" description="Helical" evidence="8">
    <location>
        <begin position="410"/>
        <end position="433"/>
    </location>
</feature>
<feature type="domain" description="Major facilitator superfamily (MFS) profile" evidence="9">
    <location>
        <begin position="1"/>
        <end position="449"/>
    </location>
</feature>
<feature type="transmembrane region" description="Helical" evidence="8">
    <location>
        <begin position="319"/>
        <end position="337"/>
    </location>
</feature>
<dbReference type="InterPro" id="IPR005828">
    <property type="entry name" value="MFS_sugar_transport-like"/>
</dbReference>
<keyword evidence="6 8" id="KW-0472">Membrane</keyword>
<feature type="non-terminal residue" evidence="10">
    <location>
        <position position="449"/>
    </location>
</feature>
<feature type="transmembrane region" description="Helical" evidence="8">
    <location>
        <begin position="179"/>
        <end position="201"/>
    </location>
</feature>